<feature type="transmembrane region" description="Helical" evidence="1">
    <location>
        <begin position="145"/>
        <end position="166"/>
    </location>
</feature>
<keyword evidence="3" id="KW-1185">Reference proteome</keyword>
<dbReference type="Gene3D" id="1.10.1760.20">
    <property type="match status" value="1"/>
</dbReference>
<dbReference type="Pfam" id="PF12822">
    <property type="entry name" value="ECF_trnsprt"/>
    <property type="match status" value="1"/>
</dbReference>
<dbReference type="InterPro" id="IPR030949">
    <property type="entry name" value="ECF_S_folate_fam"/>
</dbReference>
<reference evidence="3" key="1">
    <citation type="journal article" date="2019" name="Int. J. Syst. Evol. Microbiol.">
        <title>The Global Catalogue of Microorganisms (GCM) 10K type strain sequencing project: providing services to taxonomists for standard genome sequencing and annotation.</title>
        <authorList>
            <consortium name="The Broad Institute Genomics Platform"/>
            <consortium name="The Broad Institute Genome Sequencing Center for Infectious Disease"/>
            <person name="Wu L."/>
            <person name="Ma J."/>
        </authorList>
    </citation>
    <scope>NUCLEOTIDE SEQUENCE [LARGE SCALE GENOMIC DNA]</scope>
    <source>
        <strain evidence="3">CGMCC 1.19032</strain>
    </source>
</reference>
<keyword evidence="1" id="KW-1133">Transmembrane helix</keyword>
<gene>
    <name evidence="2" type="ORF">ACFO5I_07895</name>
</gene>
<keyword evidence="1" id="KW-0472">Membrane</keyword>
<protein>
    <submittedName>
        <fullName evidence="2">Folate family ECF transporter S component</fullName>
    </submittedName>
</protein>
<organism evidence="2 3">
    <name type="scientific">Enterococcus lemanii</name>
    <dbReference type="NCBI Taxonomy" id="1159752"/>
    <lineage>
        <taxon>Bacteria</taxon>
        <taxon>Bacillati</taxon>
        <taxon>Bacillota</taxon>
        <taxon>Bacilli</taxon>
        <taxon>Lactobacillales</taxon>
        <taxon>Enterococcaceae</taxon>
        <taxon>Enterococcus</taxon>
    </lineage>
</organism>
<evidence type="ECO:0000256" key="1">
    <source>
        <dbReference type="SAM" id="Phobius"/>
    </source>
</evidence>
<evidence type="ECO:0000313" key="2">
    <source>
        <dbReference type="EMBL" id="MFC4719655.1"/>
    </source>
</evidence>
<feature type="transmembrane region" description="Helical" evidence="1">
    <location>
        <begin position="104"/>
        <end position="133"/>
    </location>
</feature>
<accession>A0ABV9MWF0</accession>
<dbReference type="EMBL" id="JBHSGS010000043">
    <property type="protein sequence ID" value="MFC4719655.1"/>
    <property type="molecule type" value="Genomic_DNA"/>
</dbReference>
<dbReference type="RefSeq" id="WP_204653875.1">
    <property type="nucleotide sequence ID" value="NZ_JAFBFD010000015.1"/>
</dbReference>
<feature type="transmembrane region" description="Helical" evidence="1">
    <location>
        <begin position="47"/>
        <end position="69"/>
    </location>
</feature>
<dbReference type="NCBIfam" id="TIGR04518">
    <property type="entry name" value="ECF_S_folT_fam"/>
    <property type="match status" value="1"/>
</dbReference>
<proteinExistence type="predicted"/>
<sequence>MLRMKQKMSAYMISMMGILVALMVILSRILGFEWQFIKISFDFVPKMVMAMMFGPFWTGVGAVIADLLGMSLFARAAFFPGFTLNAFIGGLIYGYFFYKKEVTWKNAILCTIANTVIIGFILTPIWLAIMYNVPLTSWIIWGPRLLKALIMLPVQSALTYVVGRVIPVKQLMKRSRYSF</sequence>
<keyword evidence="1" id="KW-0812">Transmembrane</keyword>
<dbReference type="Proteomes" id="UP001595969">
    <property type="component" value="Unassembled WGS sequence"/>
</dbReference>
<dbReference type="InterPro" id="IPR024529">
    <property type="entry name" value="ECF_trnsprt_substrate-spec"/>
</dbReference>
<feature type="transmembrane region" description="Helical" evidence="1">
    <location>
        <begin position="76"/>
        <end position="98"/>
    </location>
</feature>
<comment type="caution">
    <text evidence="2">The sequence shown here is derived from an EMBL/GenBank/DDBJ whole genome shotgun (WGS) entry which is preliminary data.</text>
</comment>
<evidence type="ECO:0000313" key="3">
    <source>
        <dbReference type="Proteomes" id="UP001595969"/>
    </source>
</evidence>
<name>A0ABV9MWF0_9ENTE</name>